<evidence type="ECO:0000313" key="1">
    <source>
        <dbReference type="EMBL" id="KAG8067663.1"/>
    </source>
</evidence>
<dbReference type="EMBL" id="JAAALK010000284">
    <property type="protein sequence ID" value="KAG8067663.1"/>
    <property type="molecule type" value="Genomic_DNA"/>
</dbReference>
<protein>
    <submittedName>
        <fullName evidence="1">Uncharacterized protein</fullName>
    </submittedName>
</protein>
<name>A0A8J5S9Q3_ZIZPA</name>
<keyword evidence="2" id="KW-1185">Reference proteome</keyword>
<reference evidence="1" key="1">
    <citation type="journal article" date="2021" name="bioRxiv">
        <title>Whole Genome Assembly and Annotation of Northern Wild Rice, Zizania palustris L., Supports a Whole Genome Duplication in the Zizania Genus.</title>
        <authorList>
            <person name="Haas M."/>
            <person name="Kono T."/>
            <person name="Macchietto M."/>
            <person name="Millas R."/>
            <person name="McGilp L."/>
            <person name="Shao M."/>
            <person name="Duquette J."/>
            <person name="Hirsch C.N."/>
            <person name="Kimball J."/>
        </authorList>
    </citation>
    <scope>NUCLEOTIDE SEQUENCE</scope>
    <source>
        <tissue evidence="1">Fresh leaf tissue</tissue>
    </source>
</reference>
<comment type="caution">
    <text evidence="1">The sequence shown here is derived from an EMBL/GenBank/DDBJ whole genome shotgun (WGS) entry which is preliminary data.</text>
</comment>
<sequence length="77" mass="8186">MGDVLWNLEFALQMQETFENGGKTDDADSMSSSSATSAASSMLAANVAALELISEDMDEEDIANSVVFSQLVHPTGR</sequence>
<dbReference type="OrthoDB" id="1903759at2759"/>
<gene>
    <name evidence="1" type="ORF">GUJ93_ZPchr0005g16013</name>
</gene>
<organism evidence="1 2">
    <name type="scientific">Zizania palustris</name>
    <name type="common">Northern wild rice</name>
    <dbReference type="NCBI Taxonomy" id="103762"/>
    <lineage>
        <taxon>Eukaryota</taxon>
        <taxon>Viridiplantae</taxon>
        <taxon>Streptophyta</taxon>
        <taxon>Embryophyta</taxon>
        <taxon>Tracheophyta</taxon>
        <taxon>Spermatophyta</taxon>
        <taxon>Magnoliopsida</taxon>
        <taxon>Liliopsida</taxon>
        <taxon>Poales</taxon>
        <taxon>Poaceae</taxon>
        <taxon>BOP clade</taxon>
        <taxon>Oryzoideae</taxon>
        <taxon>Oryzeae</taxon>
        <taxon>Zizaniinae</taxon>
        <taxon>Zizania</taxon>
    </lineage>
</organism>
<dbReference type="Proteomes" id="UP000729402">
    <property type="component" value="Unassembled WGS sequence"/>
</dbReference>
<evidence type="ECO:0000313" key="2">
    <source>
        <dbReference type="Proteomes" id="UP000729402"/>
    </source>
</evidence>
<dbReference type="AlphaFoldDB" id="A0A8J5S9Q3"/>
<accession>A0A8J5S9Q3</accession>
<reference evidence="1" key="2">
    <citation type="submission" date="2021-02" db="EMBL/GenBank/DDBJ databases">
        <authorList>
            <person name="Kimball J.A."/>
            <person name="Haas M.W."/>
            <person name="Macchietto M."/>
            <person name="Kono T."/>
            <person name="Duquette J."/>
            <person name="Shao M."/>
        </authorList>
    </citation>
    <scope>NUCLEOTIDE SEQUENCE</scope>
    <source>
        <tissue evidence="1">Fresh leaf tissue</tissue>
    </source>
</reference>
<proteinExistence type="predicted"/>